<protein>
    <submittedName>
        <fullName evidence="1">Uncharacterized protein</fullName>
    </submittedName>
</protein>
<reference evidence="1 2" key="1">
    <citation type="journal article" date="2017" name="Nat. Commun.">
        <title>Genome assembly with in vitro proximity ligation data and whole-genome triplication in lettuce.</title>
        <authorList>
            <person name="Reyes-Chin-Wo S."/>
            <person name="Wang Z."/>
            <person name="Yang X."/>
            <person name="Kozik A."/>
            <person name="Arikit S."/>
            <person name="Song C."/>
            <person name="Xia L."/>
            <person name="Froenicke L."/>
            <person name="Lavelle D.O."/>
            <person name="Truco M.J."/>
            <person name="Xia R."/>
            <person name="Zhu S."/>
            <person name="Xu C."/>
            <person name="Xu H."/>
            <person name="Xu X."/>
            <person name="Cox K."/>
            <person name="Korf I."/>
            <person name="Meyers B.C."/>
            <person name="Michelmore R.W."/>
        </authorList>
    </citation>
    <scope>NUCLEOTIDE SEQUENCE [LARGE SCALE GENOMIC DNA]</scope>
    <source>
        <strain evidence="2">cv. Salinas</strain>
        <tissue evidence="1">Seedlings</tissue>
    </source>
</reference>
<organism evidence="1 2">
    <name type="scientific">Lactuca sativa</name>
    <name type="common">Garden lettuce</name>
    <dbReference type="NCBI Taxonomy" id="4236"/>
    <lineage>
        <taxon>Eukaryota</taxon>
        <taxon>Viridiplantae</taxon>
        <taxon>Streptophyta</taxon>
        <taxon>Embryophyta</taxon>
        <taxon>Tracheophyta</taxon>
        <taxon>Spermatophyta</taxon>
        <taxon>Magnoliopsida</taxon>
        <taxon>eudicotyledons</taxon>
        <taxon>Gunneridae</taxon>
        <taxon>Pentapetalae</taxon>
        <taxon>asterids</taxon>
        <taxon>campanulids</taxon>
        <taxon>Asterales</taxon>
        <taxon>Asteraceae</taxon>
        <taxon>Cichorioideae</taxon>
        <taxon>Cichorieae</taxon>
        <taxon>Lactucinae</taxon>
        <taxon>Lactuca</taxon>
    </lineage>
</organism>
<dbReference type="EMBL" id="NBSK02000007">
    <property type="protein sequence ID" value="KAJ0194883.1"/>
    <property type="molecule type" value="Genomic_DNA"/>
</dbReference>
<gene>
    <name evidence="1" type="ORF">LSAT_V11C700358050</name>
</gene>
<sequence length="127" mass="14787">MLRLHMDVLNIDVKDGGIDMHNTAEGFVKEWLPRVSRDLKSPSPDFWVQSTRHSYPRLGSRSFSLRAEERMAISTKHELQTKDSARGPVGYSRFILGRLFNAFPNITSLCFNVRDWSKYEEWYAICC</sequence>
<evidence type="ECO:0000313" key="1">
    <source>
        <dbReference type="EMBL" id="KAJ0194883.1"/>
    </source>
</evidence>
<evidence type="ECO:0000313" key="2">
    <source>
        <dbReference type="Proteomes" id="UP000235145"/>
    </source>
</evidence>
<dbReference type="AlphaFoldDB" id="A0A9R1UY22"/>
<accession>A0A9R1UY22</accession>
<comment type="caution">
    <text evidence="1">The sequence shown here is derived from an EMBL/GenBank/DDBJ whole genome shotgun (WGS) entry which is preliminary data.</text>
</comment>
<keyword evidence="2" id="KW-1185">Reference proteome</keyword>
<dbReference type="Proteomes" id="UP000235145">
    <property type="component" value="Unassembled WGS sequence"/>
</dbReference>
<name>A0A9R1UY22_LACSA</name>
<proteinExistence type="predicted"/>